<comment type="pathway">
    <text evidence="2 12">Organosulfur biosynthesis; taurine biosynthesis; hypotaurine from L-cysteine: step 1/2.</text>
</comment>
<reference evidence="13" key="1">
    <citation type="submission" date="2015-11" db="EMBL/GenBank/DDBJ databases">
        <title>De novo transcriptome assembly of four potential Pierce s Disease insect vectors from Arizona vineyards.</title>
        <authorList>
            <person name="Tassone E.E."/>
        </authorList>
    </citation>
    <scope>NUCLEOTIDE SEQUENCE</scope>
</reference>
<comment type="similarity">
    <text evidence="3 12">Belongs to the cysteine dioxygenase family.</text>
</comment>
<dbReference type="UniPathway" id="UPA00012">
    <property type="reaction ID" value="UER00537"/>
</dbReference>
<evidence type="ECO:0000256" key="7">
    <source>
        <dbReference type="ARBA" id="ARBA00022964"/>
    </source>
</evidence>
<keyword evidence="6 10" id="KW-0883">Thioether bond</keyword>
<evidence type="ECO:0000256" key="11">
    <source>
        <dbReference type="PIRSR" id="PIRSR610300-51"/>
    </source>
</evidence>
<dbReference type="PANTHER" id="PTHR12918:SF1">
    <property type="entry name" value="CYSTEINE DIOXYGENASE TYPE 1"/>
    <property type="match status" value="1"/>
</dbReference>
<dbReference type="PANTHER" id="PTHR12918">
    <property type="entry name" value="CYSTEINE DIOXYGENASE"/>
    <property type="match status" value="1"/>
</dbReference>
<sequence>MALNSGPRQEEIVGKDVRREDFVGDMGEIKRAISSLKRKDSKIRTLQELIAELHKVFESDHVNIEHVHALMVAYQSNPSEWRKYARFDRYRYTRNLVDEGNGKFNLMILCWGEGHGSAIHDHANAHCFMKMLQGELSEIRFDWPKEGMSEQTSMVEISRSTLHKNEVCYINDSLGLHRVENPSHSDVSVSLHLYCPPFQSCSVFNQQTGQRSKAQVTFWSLFGHRKSKKSEDEEEREPEDN</sequence>
<dbReference type="GO" id="GO:0019448">
    <property type="term" value="P:L-cysteine catabolic process"/>
    <property type="evidence" value="ECO:0007669"/>
    <property type="project" value="TreeGrafter"/>
</dbReference>
<dbReference type="GO" id="GO:0017172">
    <property type="term" value="F:cysteine dioxygenase activity"/>
    <property type="evidence" value="ECO:0007669"/>
    <property type="project" value="UniProtKB-UniRule"/>
</dbReference>
<evidence type="ECO:0000256" key="3">
    <source>
        <dbReference type="ARBA" id="ARBA00006622"/>
    </source>
</evidence>
<name>A0A1B6I783_9HEMI</name>
<evidence type="ECO:0000256" key="6">
    <source>
        <dbReference type="ARBA" id="ARBA00022784"/>
    </source>
</evidence>
<evidence type="ECO:0000313" key="14">
    <source>
        <dbReference type="EMBL" id="JAS87649.1"/>
    </source>
</evidence>
<feature type="binding site" evidence="11">
    <location>
        <position position="122"/>
    </location>
    <ligand>
        <name>Fe cation</name>
        <dbReference type="ChEBI" id="CHEBI:24875"/>
        <note>catalytic</note>
    </ligand>
</feature>
<dbReference type="InterPro" id="IPR010300">
    <property type="entry name" value="CDO_1"/>
</dbReference>
<dbReference type="InterPro" id="IPR014710">
    <property type="entry name" value="RmlC-like_jellyroll"/>
</dbReference>
<dbReference type="InterPro" id="IPR011051">
    <property type="entry name" value="RmlC_Cupin_sf"/>
</dbReference>
<dbReference type="Gene3D" id="2.60.120.10">
    <property type="entry name" value="Jelly Rolls"/>
    <property type="match status" value="1"/>
</dbReference>
<dbReference type="AlphaFoldDB" id="A0A1B6I783"/>
<accession>A0A1B6I783</accession>
<comment type="catalytic activity">
    <reaction evidence="1 12">
        <text>L-cysteine + O2 = 3-sulfino-L-alanine + H(+)</text>
        <dbReference type="Rhea" id="RHEA:20441"/>
        <dbReference type="ChEBI" id="CHEBI:15378"/>
        <dbReference type="ChEBI" id="CHEBI:15379"/>
        <dbReference type="ChEBI" id="CHEBI:35235"/>
        <dbReference type="ChEBI" id="CHEBI:61085"/>
        <dbReference type="EC" id="1.13.11.20"/>
    </reaction>
</comment>
<keyword evidence="5 11" id="KW-0479">Metal-binding</keyword>
<evidence type="ECO:0000256" key="2">
    <source>
        <dbReference type="ARBA" id="ARBA00004759"/>
    </source>
</evidence>
<dbReference type="CDD" id="cd10548">
    <property type="entry name" value="cupin_CDO"/>
    <property type="match status" value="1"/>
</dbReference>
<proteinExistence type="inferred from homology"/>
<keyword evidence="8 12" id="KW-0560">Oxidoreductase</keyword>
<dbReference type="GO" id="GO:0008198">
    <property type="term" value="F:ferrous iron binding"/>
    <property type="evidence" value="ECO:0007669"/>
    <property type="project" value="UniProtKB-ARBA"/>
</dbReference>
<protein>
    <recommendedName>
        <fullName evidence="4 12">Cysteine dioxygenase</fullName>
        <ecNumber evidence="4 12">1.13.11.20</ecNumber>
    </recommendedName>
</protein>
<evidence type="ECO:0000256" key="4">
    <source>
        <dbReference type="ARBA" id="ARBA00013133"/>
    </source>
</evidence>
<dbReference type="EC" id="1.13.11.20" evidence="4 12"/>
<keyword evidence="9 11" id="KW-0408">Iron</keyword>
<dbReference type="Pfam" id="PF05995">
    <property type="entry name" value="CDO_I"/>
    <property type="match status" value="1"/>
</dbReference>
<evidence type="ECO:0000256" key="8">
    <source>
        <dbReference type="ARBA" id="ARBA00023002"/>
    </source>
</evidence>
<evidence type="ECO:0000256" key="9">
    <source>
        <dbReference type="ARBA" id="ARBA00023004"/>
    </source>
</evidence>
<gene>
    <name evidence="14" type="ORF">g.14445</name>
    <name evidence="13" type="ORF">g.14446</name>
</gene>
<dbReference type="GO" id="GO:0042412">
    <property type="term" value="P:taurine biosynthetic process"/>
    <property type="evidence" value="ECO:0007669"/>
    <property type="project" value="UniProtKB-UniRule"/>
</dbReference>
<feature type="binding site" evidence="11">
    <location>
        <position position="177"/>
    </location>
    <ligand>
        <name>Fe cation</name>
        <dbReference type="ChEBI" id="CHEBI:24875"/>
        <note>catalytic</note>
    </ligand>
</feature>
<evidence type="ECO:0000256" key="1">
    <source>
        <dbReference type="ARBA" id="ARBA00000629"/>
    </source>
</evidence>
<evidence type="ECO:0000256" key="10">
    <source>
        <dbReference type="PIRSR" id="PIRSR610300-50"/>
    </source>
</evidence>
<dbReference type="SUPFAM" id="SSF51182">
    <property type="entry name" value="RmlC-like cupins"/>
    <property type="match status" value="1"/>
</dbReference>
<dbReference type="EMBL" id="GECU01020057">
    <property type="protein sequence ID" value="JAS87649.1"/>
    <property type="molecule type" value="Transcribed_RNA"/>
</dbReference>
<feature type="binding site" evidence="11">
    <location>
        <position position="120"/>
    </location>
    <ligand>
        <name>Fe cation</name>
        <dbReference type="ChEBI" id="CHEBI:24875"/>
        <note>catalytic</note>
    </ligand>
</feature>
<comment type="cofactor">
    <cofactor evidence="12">
        <name>Fe cation</name>
        <dbReference type="ChEBI" id="CHEBI:24875"/>
    </cofactor>
    <text evidence="12">Binds 1 Fe cation per subunit.</text>
</comment>
<keyword evidence="7 12" id="KW-0223">Dioxygenase</keyword>
<dbReference type="EMBL" id="GECU01024956">
    <property type="protein sequence ID" value="JAS82750.1"/>
    <property type="molecule type" value="Transcribed_RNA"/>
</dbReference>
<feature type="cross-link" description="3'-(S-cysteinyl)-tyrosine (Cys-Tyr)" evidence="10">
    <location>
        <begin position="127"/>
        <end position="194"/>
    </location>
</feature>
<evidence type="ECO:0000256" key="12">
    <source>
        <dbReference type="RuleBase" id="RU366010"/>
    </source>
</evidence>
<organism evidence="13">
    <name type="scientific">Homalodisca liturata</name>
    <dbReference type="NCBI Taxonomy" id="320908"/>
    <lineage>
        <taxon>Eukaryota</taxon>
        <taxon>Metazoa</taxon>
        <taxon>Ecdysozoa</taxon>
        <taxon>Arthropoda</taxon>
        <taxon>Hexapoda</taxon>
        <taxon>Insecta</taxon>
        <taxon>Pterygota</taxon>
        <taxon>Neoptera</taxon>
        <taxon>Paraneoptera</taxon>
        <taxon>Hemiptera</taxon>
        <taxon>Auchenorrhyncha</taxon>
        <taxon>Membracoidea</taxon>
        <taxon>Cicadellidae</taxon>
        <taxon>Cicadellinae</taxon>
        <taxon>Proconiini</taxon>
        <taxon>Homalodisca</taxon>
    </lineage>
</organism>
<dbReference type="FunFam" id="2.60.120.10:FF:000045">
    <property type="entry name" value="Cysteine dioxygenase 1"/>
    <property type="match status" value="1"/>
</dbReference>
<evidence type="ECO:0000313" key="13">
    <source>
        <dbReference type="EMBL" id="JAS82750.1"/>
    </source>
</evidence>
<evidence type="ECO:0000256" key="5">
    <source>
        <dbReference type="ARBA" id="ARBA00022723"/>
    </source>
</evidence>